<keyword evidence="1" id="KW-0812">Transmembrane</keyword>
<name>A0ABV1RC10_9ALTE</name>
<organism evidence="2 3">
    <name type="scientific">Catenovulum sediminis</name>
    <dbReference type="NCBI Taxonomy" id="1740262"/>
    <lineage>
        <taxon>Bacteria</taxon>
        <taxon>Pseudomonadati</taxon>
        <taxon>Pseudomonadota</taxon>
        <taxon>Gammaproteobacteria</taxon>
        <taxon>Alteromonadales</taxon>
        <taxon>Alteromonadaceae</taxon>
        <taxon>Catenovulum</taxon>
    </lineage>
</organism>
<sequence length="466" mass="52308">MSLIFTVQAQQVERPKQTVAIEVPTPGKTSLDAVKLLNPPKHLTGIQLIDNRFRIDEHTDEIVLVLFRKAGSPPVILIRPDGSKLYAPTITPEQGEWYDDNNYDMVRLKDPMVGPWQAVGRIEAGSRIMVVSDIQLEAEPLPDLLFVGETLKLQAYLKNGGQPIEYGDFSSVVGLEVTFTSTNNIDYDNFGADAVKVARFYDDGQGFDEKRKDGIFTGEFKLTIQPGEWLPSLFIDLGLFNRELLLDPIIINPIPLSMTVDKALTADQQHIFNIESASDKIDFSSFVFSGEVFYPNGEAEKFALTESSEAKKSFPLFNYADGIYRVKVSAFGKNINGRDLMLDVPEFTFNIAPAPVEIDESALVPKEEMEALPEAPVKPPEPEGYSATTVIMIAVFGNLFVLLTAFAIYWFVFKRDKKLSFKKINWKFWQRNKKAVKEMELPEENGVDKISTEADDIIDLTLPDET</sequence>
<evidence type="ECO:0000313" key="2">
    <source>
        <dbReference type="EMBL" id="MER2490450.1"/>
    </source>
</evidence>
<dbReference type="NCBIfam" id="TIGR03503">
    <property type="entry name" value="TIGR03503 family protein"/>
    <property type="match status" value="1"/>
</dbReference>
<evidence type="ECO:0000313" key="3">
    <source>
        <dbReference type="Proteomes" id="UP001467690"/>
    </source>
</evidence>
<keyword evidence="1" id="KW-0472">Membrane</keyword>
<dbReference type="RefSeq" id="WP_185976601.1">
    <property type="nucleotide sequence ID" value="NZ_CP041660.1"/>
</dbReference>
<reference evidence="2 3" key="1">
    <citation type="submission" date="2024-06" db="EMBL/GenBank/DDBJ databases">
        <authorList>
            <person name="Chen R.Y."/>
        </authorList>
    </citation>
    <scope>NUCLEOTIDE SEQUENCE [LARGE SCALE GENOMIC DNA]</scope>
    <source>
        <strain evidence="2 3">D2</strain>
    </source>
</reference>
<gene>
    <name evidence="2" type="ORF">ABS311_00925</name>
</gene>
<dbReference type="EMBL" id="JBELOE010000052">
    <property type="protein sequence ID" value="MER2490450.1"/>
    <property type="molecule type" value="Genomic_DNA"/>
</dbReference>
<dbReference type="Proteomes" id="UP001467690">
    <property type="component" value="Unassembled WGS sequence"/>
</dbReference>
<evidence type="ECO:0000256" key="1">
    <source>
        <dbReference type="SAM" id="Phobius"/>
    </source>
</evidence>
<keyword evidence="1" id="KW-1133">Transmembrane helix</keyword>
<keyword evidence="3" id="KW-1185">Reference proteome</keyword>
<proteinExistence type="predicted"/>
<accession>A0ABV1RC10</accession>
<dbReference type="InterPro" id="IPR020010">
    <property type="entry name" value="CHP03503"/>
</dbReference>
<feature type="transmembrane region" description="Helical" evidence="1">
    <location>
        <begin position="390"/>
        <end position="413"/>
    </location>
</feature>
<protein>
    <submittedName>
        <fullName evidence="2">TIGR03503 family protein</fullName>
    </submittedName>
</protein>
<comment type="caution">
    <text evidence="2">The sequence shown here is derived from an EMBL/GenBank/DDBJ whole genome shotgun (WGS) entry which is preliminary data.</text>
</comment>